<evidence type="ECO:0000256" key="1">
    <source>
        <dbReference type="SAM" id="MobiDB-lite"/>
    </source>
</evidence>
<reference evidence="3" key="1">
    <citation type="journal article" date="2013" name="Science">
        <title>The Amborella genome and the evolution of flowering plants.</title>
        <authorList>
            <consortium name="Amborella Genome Project"/>
        </authorList>
    </citation>
    <scope>NUCLEOTIDE SEQUENCE [LARGE SCALE GENOMIC DNA]</scope>
</reference>
<keyword evidence="3" id="KW-1185">Reference proteome</keyword>
<name>U5D032_AMBTC</name>
<gene>
    <name evidence="2" type="ORF">AMTR_s00038p00239200</name>
</gene>
<evidence type="ECO:0000313" key="2">
    <source>
        <dbReference type="EMBL" id="ERN14747.1"/>
    </source>
</evidence>
<sequence>MRTKLLKKCSSDIGAYFEVHIGKALQTMKEWCKKKKVEIVVAEKKDGEINKKGIVKDNGKAQAWENDKEKFTVLTDNSETTSEDGAVVDGASSFGPYENP</sequence>
<dbReference type="AlphaFoldDB" id="U5D032"/>
<organism evidence="2 3">
    <name type="scientific">Amborella trichopoda</name>
    <dbReference type="NCBI Taxonomy" id="13333"/>
    <lineage>
        <taxon>Eukaryota</taxon>
        <taxon>Viridiplantae</taxon>
        <taxon>Streptophyta</taxon>
        <taxon>Embryophyta</taxon>
        <taxon>Tracheophyta</taxon>
        <taxon>Spermatophyta</taxon>
        <taxon>Magnoliopsida</taxon>
        <taxon>Amborellales</taxon>
        <taxon>Amborellaceae</taxon>
        <taxon>Amborella</taxon>
    </lineage>
</organism>
<feature type="region of interest" description="Disordered" evidence="1">
    <location>
        <begin position="77"/>
        <end position="100"/>
    </location>
</feature>
<protein>
    <submittedName>
        <fullName evidence="2">Uncharacterized protein</fullName>
    </submittedName>
</protein>
<accession>U5D032</accession>
<evidence type="ECO:0000313" key="3">
    <source>
        <dbReference type="Proteomes" id="UP000017836"/>
    </source>
</evidence>
<dbReference type="Gramene" id="ERN14747">
    <property type="protein sequence ID" value="ERN14747"/>
    <property type="gene ID" value="AMTR_s00038p00239200"/>
</dbReference>
<dbReference type="HOGENOM" id="CLU_2309838_0_0_1"/>
<dbReference type="EMBL" id="KI392532">
    <property type="protein sequence ID" value="ERN14747.1"/>
    <property type="molecule type" value="Genomic_DNA"/>
</dbReference>
<dbReference type="Proteomes" id="UP000017836">
    <property type="component" value="Unassembled WGS sequence"/>
</dbReference>
<proteinExistence type="predicted"/>